<dbReference type="GO" id="GO:0006338">
    <property type="term" value="P:chromatin remodeling"/>
    <property type="evidence" value="ECO:0007669"/>
    <property type="project" value="InterPro"/>
</dbReference>
<organism evidence="16 17">
    <name type="scientific">Phakopsora pachyrhizi</name>
    <name type="common">Asian soybean rust disease fungus</name>
    <dbReference type="NCBI Taxonomy" id="170000"/>
    <lineage>
        <taxon>Eukaryota</taxon>
        <taxon>Fungi</taxon>
        <taxon>Dikarya</taxon>
        <taxon>Basidiomycota</taxon>
        <taxon>Pucciniomycotina</taxon>
        <taxon>Pucciniomycetes</taxon>
        <taxon>Pucciniales</taxon>
        <taxon>Phakopsoraceae</taxon>
        <taxon>Phakopsora</taxon>
    </lineage>
</organism>
<evidence type="ECO:0000256" key="9">
    <source>
        <dbReference type="ARBA" id="ARBA00023204"/>
    </source>
</evidence>
<evidence type="ECO:0000313" key="16">
    <source>
        <dbReference type="EMBL" id="CAH7675560.1"/>
    </source>
</evidence>
<evidence type="ECO:0000259" key="15">
    <source>
        <dbReference type="SMART" id="SM00717"/>
    </source>
</evidence>
<dbReference type="FunFam" id="1.10.10.60:FF:000521">
    <property type="entry name" value="SWR1-complex protein 4"/>
    <property type="match status" value="1"/>
</dbReference>
<dbReference type="GO" id="GO:0000812">
    <property type="term" value="C:Swr1 complex"/>
    <property type="evidence" value="ECO:0007669"/>
    <property type="project" value="TreeGrafter"/>
</dbReference>
<feature type="compositionally biased region" description="Low complexity" evidence="14">
    <location>
        <begin position="415"/>
        <end position="426"/>
    </location>
</feature>
<keyword evidence="17" id="KW-1185">Reference proteome</keyword>
<dbReference type="Gene3D" id="1.10.10.60">
    <property type="entry name" value="Homeodomain-like"/>
    <property type="match status" value="1"/>
</dbReference>
<evidence type="ECO:0000256" key="13">
    <source>
        <dbReference type="SAM" id="Coils"/>
    </source>
</evidence>
<proteinExistence type="inferred from homology"/>
<dbReference type="PANTHER" id="PTHR12855">
    <property type="entry name" value="DNA METHYLTRANSFERASE 1-ASSOCIATED PROTEIN 1 FAMILY MEMBER"/>
    <property type="match status" value="1"/>
</dbReference>
<keyword evidence="5" id="KW-0156">Chromatin regulator</keyword>
<keyword evidence="13" id="KW-0175">Coiled coil</keyword>
<dbReference type="GO" id="GO:0035267">
    <property type="term" value="C:NuA4 histone acetyltransferase complex"/>
    <property type="evidence" value="ECO:0007669"/>
    <property type="project" value="InterPro"/>
</dbReference>
<comment type="similarity">
    <text evidence="2">Belongs to the SWC4 family.</text>
</comment>
<gene>
    <name evidence="16" type="ORF">PPACK8108_LOCUS10578</name>
</gene>
<keyword evidence="4" id="KW-0227">DNA damage</keyword>
<evidence type="ECO:0000256" key="4">
    <source>
        <dbReference type="ARBA" id="ARBA00022763"/>
    </source>
</evidence>
<dbReference type="InterPro" id="IPR009057">
    <property type="entry name" value="Homeodomain-like_sf"/>
</dbReference>
<reference evidence="16" key="1">
    <citation type="submission" date="2022-06" db="EMBL/GenBank/DDBJ databases">
        <authorList>
            <consortium name="SYNGENTA / RWTH Aachen University"/>
        </authorList>
    </citation>
    <scope>NUCLEOTIDE SEQUENCE</scope>
</reference>
<dbReference type="SUPFAM" id="SSF46689">
    <property type="entry name" value="Homeodomain-like"/>
    <property type="match status" value="1"/>
</dbReference>
<accession>A0AAV0B0M9</accession>
<comment type="subcellular location">
    <subcellularLocation>
        <location evidence="1">Nucleus</location>
    </subcellularLocation>
</comment>
<evidence type="ECO:0000256" key="12">
    <source>
        <dbReference type="ARBA" id="ARBA00038745"/>
    </source>
</evidence>
<evidence type="ECO:0000313" key="17">
    <source>
        <dbReference type="Proteomes" id="UP001153365"/>
    </source>
</evidence>
<keyword evidence="10" id="KW-0539">Nucleus</keyword>
<comment type="function">
    <text evidence="11">Component of the SWR1 complex which mediates the ATP-dependent exchange of histone H2A for the H2A variant HZT1 leading to transcriptional regulation of selected genes by chromatin remodeling. Component of the NuA4 histone acetyltransferase complex which is involved in transcriptional activation of selected genes principally by acetylation of nucleosomal histone H4 and H2A. The NuA4 complex is also involved in DNA repair.</text>
</comment>
<feature type="compositionally biased region" description="Basic and acidic residues" evidence="14">
    <location>
        <begin position="444"/>
        <end position="465"/>
    </location>
</feature>
<dbReference type="InterPro" id="IPR001005">
    <property type="entry name" value="SANT/Myb"/>
</dbReference>
<evidence type="ECO:0000256" key="11">
    <source>
        <dbReference type="ARBA" id="ARBA00025264"/>
    </source>
</evidence>
<feature type="coiled-coil region" evidence="13">
    <location>
        <begin position="381"/>
        <end position="415"/>
    </location>
</feature>
<dbReference type="GO" id="GO:0006281">
    <property type="term" value="P:DNA repair"/>
    <property type="evidence" value="ECO:0007669"/>
    <property type="project" value="UniProtKB-KW"/>
</dbReference>
<comment type="subunit">
    <text evidence="12">Component of the SWR1 chromatin-remodeling complex and of the NuA4 histone acetyltransferase complex.</text>
</comment>
<feature type="domain" description="Myb-like" evidence="15">
    <location>
        <begin position="81"/>
        <end position="133"/>
    </location>
</feature>
<keyword evidence="6" id="KW-0805">Transcription regulation</keyword>
<dbReference type="Pfam" id="PF16282">
    <property type="entry name" value="SANT_DAMP1_like"/>
    <property type="match status" value="1"/>
</dbReference>
<sequence>MDETMFKLLGNNLSYLPLETLQKRSTSNQKLEDRPIDSKGPNWRLVPFENPARNDGFKFSKYNTKSTVYSYTTEEYYNLLRDDDWTKEETDYLFDLIETYDLRFPVIHDRYDFFGGNRSIDDLKSRYYSICQRLIQSRPSKQDESLKKSLLHSYNFDKQKEYDRKKHLKSLFERSADQVAQEEFLYVEARRLEQNSLKRSRNREELMKLIGGTQYQVFNELKSWPNTEPHSIKTTHNQTIPKPLSNLTPTTANHIGNSSSRFNNRLKERSGARLSEDINEDLFPESSHQTNAKEDRAVADNSEAQLAEDLANCVYRFDQSSSAAQYRTVALRSTRITLPKSAAASSRICGVMIDLKIPILTSLPKPLIMPTRKNVEVYESLIRAANQFAELRRQLERVESELKVQKKKKETLLLSSLSKNQNSNSNPHPESLHEEEDEEEEDYDSKNDSSQKHPHLNLDTDKDIKVIVPSSKSNMNETNNKNKRSASVSSSGSNRGGSDRKKLRQL</sequence>
<evidence type="ECO:0000256" key="6">
    <source>
        <dbReference type="ARBA" id="ARBA00023015"/>
    </source>
</evidence>
<dbReference type="InterPro" id="IPR027109">
    <property type="entry name" value="Swc4/Dmap1"/>
</dbReference>
<evidence type="ECO:0000256" key="8">
    <source>
        <dbReference type="ARBA" id="ARBA00023163"/>
    </source>
</evidence>
<dbReference type="Proteomes" id="UP001153365">
    <property type="component" value="Unassembled WGS sequence"/>
</dbReference>
<evidence type="ECO:0000256" key="3">
    <source>
        <dbReference type="ARBA" id="ARBA00019132"/>
    </source>
</evidence>
<comment type="caution">
    <text evidence="16">The sequence shown here is derived from an EMBL/GenBank/DDBJ whole genome shotgun (WGS) entry which is preliminary data.</text>
</comment>
<feature type="region of interest" description="Disordered" evidence="14">
    <location>
        <begin position="415"/>
        <end position="506"/>
    </location>
</feature>
<dbReference type="PANTHER" id="PTHR12855:SF10">
    <property type="entry name" value="DNA METHYLTRANSFERASE 1-ASSOCIATED PROTEIN 1"/>
    <property type="match status" value="1"/>
</dbReference>
<dbReference type="GO" id="GO:0000122">
    <property type="term" value="P:negative regulation of transcription by RNA polymerase II"/>
    <property type="evidence" value="ECO:0007669"/>
    <property type="project" value="TreeGrafter"/>
</dbReference>
<dbReference type="AlphaFoldDB" id="A0AAV0B0M9"/>
<dbReference type="EMBL" id="CALTRL010002359">
    <property type="protein sequence ID" value="CAH7675560.1"/>
    <property type="molecule type" value="Genomic_DNA"/>
</dbReference>
<evidence type="ECO:0000256" key="2">
    <source>
        <dbReference type="ARBA" id="ARBA00006918"/>
    </source>
</evidence>
<dbReference type="GO" id="GO:0003714">
    <property type="term" value="F:transcription corepressor activity"/>
    <property type="evidence" value="ECO:0007669"/>
    <property type="project" value="TreeGrafter"/>
</dbReference>
<feature type="compositionally biased region" description="Acidic residues" evidence="14">
    <location>
        <begin position="433"/>
        <end position="443"/>
    </location>
</feature>
<name>A0AAV0B0M9_PHAPC</name>
<keyword evidence="8" id="KW-0804">Transcription</keyword>
<evidence type="ECO:0000256" key="7">
    <source>
        <dbReference type="ARBA" id="ARBA00023159"/>
    </source>
</evidence>
<evidence type="ECO:0000256" key="10">
    <source>
        <dbReference type="ARBA" id="ARBA00023242"/>
    </source>
</evidence>
<keyword evidence="7" id="KW-0010">Activator</keyword>
<keyword evidence="9" id="KW-0234">DNA repair</keyword>
<dbReference type="SMART" id="SM00717">
    <property type="entry name" value="SANT"/>
    <property type="match status" value="1"/>
</dbReference>
<evidence type="ECO:0000256" key="1">
    <source>
        <dbReference type="ARBA" id="ARBA00004123"/>
    </source>
</evidence>
<dbReference type="InterPro" id="IPR032563">
    <property type="entry name" value="DAMP1_SANT-like"/>
</dbReference>
<protein>
    <recommendedName>
        <fullName evidence="3">SWR1-complex protein 4</fullName>
    </recommendedName>
</protein>
<evidence type="ECO:0000256" key="14">
    <source>
        <dbReference type="SAM" id="MobiDB-lite"/>
    </source>
</evidence>
<evidence type="ECO:0000256" key="5">
    <source>
        <dbReference type="ARBA" id="ARBA00022853"/>
    </source>
</evidence>